<dbReference type="PROSITE" id="PS50850">
    <property type="entry name" value="MFS"/>
    <property type="match status" value="1"/>
</dbReference>
<evidence type="ECO:0000256" key="4">
    <source>
        <dbReference type="ARBA" id="ARBA00022692"/>
    </source>
</evidence>
<dbReference type="SUPFAM" id="SSF103473">
    <property type="entry name" value="MFS general substrate transporter"/>
    <property type="match status" value="1"/>
</dbReference>
<dbReference type="InterPro" id="IPR036259">
    <property type="entry name" value="MFS_trans_sf"/>
</dbReference>
<evidence type="ECO:0000259" key="8">
    <source>
        <dbReference type="PROSITE" id="PS50850"/>
    </source>
</evidence>
<feature type="transmembrane region" description="Helical" evidence="7">
    <location>
        <begin position="265"/>
        <end position="284"/>
    </location>
</feature>
<proteinExistence type="predicted"/>
<feature type="transmembrane region" description="Helical" evidence="7">
    <location>
        <begin position="381"/>
        <end position="399"/>
    </location>
</feature>
<dbReference type="PANTHER" id="PTHR43266">
    <property type="entry name" value="MACROLIDE-EFFLUX PROTEIN"/>
    <property type="match status" value="1"/>
</dbReference>
<evidence type="ECO:0000256" key="2">
    <source>
        <dbReference type="ARBA" id="ARBA00022448"/>
    </source>
</evidence>
<dbReference type="RefSeq" id="WP_241572855.1">
    <property type="nucleotide sequence ID" value="NZ_JAKUML010000016.1"/>
</dbReference>
<feature type="transmembrane region" description="Helical" evidence="7">
    <location>
        <begin position="21"/>
        <end position="44"/>
    </location>
</feature>
<feature type="transmembrane region" description="Helical" evidence="7">
    <location>
        <begin position="146"/>
        <end position="169"/>
    </location>
</feature>
<feature type="transmembrane region" description="Helical" evidence="7">
    <location>
        <begin position="296"/>
        <end position="316"/>
    </location>
</feature>
<keyword evidence="10" id="KW-1185">Reference proteome</keyword>
<feature type="transmembrane region" description="Helical" evidence="7">
    <location>
        <begin position="405"/>
        <end position="427"/>
    </location>
</feature>
<dbReference type="InterPro" id="IPR011701">
    <property type="entry name" value="MFS"/>
</dbReference>
<dbReference type="EMBL" id="JAKUML010000016">
    <property type="protein sequence ID" value="MCJ8147207.1"/>
    <property type="molecule type" value="Genomic_DNA"/>
</dbReference>
<evidence type="ECO:0000256" key="1">
    <source>
        <dbReference type="ARBA" id="ARBA00004651"/>
    </source>
</evidence>
<dbReference type="Proteomes" id="UP001139701">
    <property type="component" value="Unassembled WGS sequence"/>
</dbReference>
<gene>
    <name evidence="9" type="ORF">MKI79_09935</name>
</gene>
<keyword evidence="5 7" id="KW-1133">Transmembrane helix</keyword>
<accession>A0A9X1WZX8</accession>
<evidence type="ECO:0000313" key="10">
    <source>
        <dbReference type="Proteomes" id="UP001139701"/>
    </source>
</evidence>
<dbReference type="GO" id="GO:0022857">
    <property type="term" value="F:transmembrane transporter activity"/>
    <property type="evidence" value="ECO:0007669"/>
    <property type="project" value="InterPro"/>
</dbReference>
<feature type="transmembrane region" description="Helical" evidence="7">
    <location>
        <begin position="175"/>
        <end position="192"/>
    </location>
</feature>
<keyword evidence="2" id="KW-0813">Transport</keyword>
<keyword evidence="4 7" id="KW-0812">Transmembrane</keyword>
<feature type="transmembrane region" description="Helical" evidence="7">
    <location>
        <begin position="225"/>
        <end position="245"/>
    </location>
</feature>
<evidence type="ECO:0000256" key="6">
    <source>
        <dbReference type="ARBA" id="ARBA00023136"/>
    </source>
</evidence>
<keyword evidence="3" id="KW-1003">Cell membrane</keyword>
<sequence>MSSSTPFLLGTRRFAPMFATQFFGAFNDNIFKYALLMVFTYGWIPKGDISVSTLNNVAALLFILPFFIFSATAGQIADRYERSNLIRWLKIGEIAVMCIATVGFFIGNIWLLLFALFMMGAQSAIFGPIKYAILPDILEETELMTGNAIFQSGTSLAILLGMVVGGIVISFSLGNMWWICLTLISVAILGYLSSRMILKQKIADPNLKVNWNVFVTSWQIVKFSYGLPLIFLVLLGNSWYWFYGATVITQIPQMTAQYLHGNENVSSLILTFFSIGIVIGSALCKKLSGEHVNIKMVPFGAIGLTLFAIYLAWALAQLPSFQGDLFNIAQVFAQGISFYHVCFAVILLGVSGGFYIVPLYAMMQAKAPESHRARVVAANNIFNAIFMVVAAIFCIIILSSLNLSLVQLFGITAVISAIITCLLLTSLRRKLRIGES</sequence>
<feature type="transmembrane region" description="Helical" evidence="7">
    <location>
        <begin position="56"/>
        <end position="76"/>
    </location>
</feature>
<feature type="domain" description="Major facilitator superfamily (MFS) profile" evidence="8">
    <location>
        <begin position="13"/>
        <end position="428"/>
    </location>
</feature>
<dbReference type="GO" id="GO:0005886">
    <property type="term" value="C:plasma membrane"/>
    <property type="evidence" value="ECO:0007669"/>
    <property type="project" value="UniProtKB-SubCell"/>
</dbReference>
<comment type="subcellular location">
    <subcellularLocation>
        <location evidence="1">Cell membrane</location>
        <topology evidence="1">Multi-pass membrane protein</topology>
    </subcellularLocation>
</comment>
<name>A0A9X1WZX8_9GAMM</name>
<dbReference type="Gene3D" id="1.20.1250.20">
    <property type="entry name" value="MFS general substrate transporter like domains"/>
    <property type="match status" value="1"/>
</dbReference>
<dbReference type="CDD" id="cd06173">
    <property type="entry name" value="MFS_MefA_like"/>
    <property type="match status" value="1"/>
</dbReference>
<evidence type="ECO:0000313" key="9">
    <source>
        <dbReference type="EMBL" id="MCJ8147207.1"/>
    </source>
</evidence>
<keyword evidence="6 7" id="KW-0472">Membrane</keyword>
<evidence type="ECO:0000256" key="3">
    <source>
        <dbReference type="ARBA" id="ARBA00022475"/>
    </source>
</evidence>
<dbReference type="Pfam" id="PF07690">
    <property type="entry name" value="MFS_1"/>
    <property type="match status" value="1"/>
</dbReference>
<feature type="transmembrane region" description="Helical" evidence="7">
    <location>
        <begin position="88"/>
        <end position="106"/>
    </location>
</feature>
<comment type="caution">
    <text evidence="9">The sequence shown here is derived from an EMBL/GenBank/DDBJ whole genome shotgun (WGS) entry which is preliminary data.</text>
</comment>
<reference evidence="9" key="1">
    <citation type="submission" date="2022-02" db="EMBL/GenBank/DDBJ databases">
        <title>Acinetobacter A3.8 sp. nov., isolated from Sediment (Zhairuo Island).</title>
        <authorList>
            <person name="Zheng K."/>
        </authorList>
    </citation>
    <scope>NUCLEOTIDE SEQUENCE</scope>
    <source>
        <strain evidence="9">A3.8</strain>
    </source>
</reference>
<protein>
    <submittedName>
        <fullName evidence="9">MFS transporter</fullName>
    </submittedName>
</protein>
<dbReference type="PANTHER" id="PTHR43266:SF2">
    <property type="entry name" value="MAJOR FACILITATOR SUPERFAMILY (MFS) PROFILE DOMAIN-CONTAINING PROTEIN"/>
    <property type="match status" value="1"/>
</dbReference>
<evidence type="ECO:0000256" key="5">
    <source>
        <dbReference type="ARBA" id="ARBA00022989"/>
    </source>
</evidence>
<feature type="transmembrane region" description="Helical" evidence="7">
    <location>
        <begin position="336"/>
        <end position="360"/>
    </location>
</feature>
<organism evidence="9 10">
    <name type="scientific">Acinetobacter sedimenti</name>
    <dbReference type="NCBI Taxonomy" id="2919922"/>
    <lineage>
        <taxon>Bacteria</taxon>
        <taxon>Pseudomonadati</taxon>
        <taxon>Pseudomonadota</taxon>
        <taxon>Gammaproteobacteria</taxon>
        <taxon>Moraxellales</taxon>
        <taxon>Moraxellaceae</taxon>
        <taxon>Acinetobacter</taxon>
    </lineage>
</organism>
<evidence type="ECO:0000256" key="7">
    <source>
        <dbReference type="SAM" id="Phobius"/>
    </source>
</evidence>
<dbReference type="AlphaFoldDB" id="A0A9X1WZX8"/>
<dbReference type="InterPro" id="IPR020846">
    <property type="entry name" value="MFS_dom"/>
</dbReference>